<dbReference type="RefSeq" id="WP_412699156.1">
    <property type="nucleotide sequence ID" value="NZ_JAXGFO010000008.1"/>
</dbReference>
<reference evidence="1 2" key="1">
    <citation type="journal article" date="2017" name="Curr. Microbiol.">
        <title>Lysobacter zhanggongensis sp. nov. Isolated from a Pit Mud.</title>
        <authorList>
            <person name="Zhang X.F."/>
            <person name="Wang H.H."/>
            <person name="Sun X.Y."/>
            <person name="Pan C.M."/>
        </authorList>
    </citation>
    <scope>NUCLEOTIDE SEQUENCE [LARGE SCALE GENOMIC DNA]</scope>
    <source>
        <strain evidence="1 2">ZGLJ7-1</strain>
    </source>
</reference>
<evidence type="ECO:0008006" key="3">
    <source>
        <dbReference type="Google" id="ProtNLM"/>
    </source>
</evidence>
<name>A0ABU7YMY9_9GAMM</name>
<proteinExistence type="predicted"/>
<sequence>MIAAMTDARLLADVGNALCGQLHALALDPTSGRAADVAANLDGARHAVLRLRETALRTVNEGSGATSLVEVAGKHFVFFLHNGREVWSCIPLDAGDAERIVVEQLSEKNWFTGSHREQFAALVADRFGVGDR</sequence>
<comment type="caution">
    <text evidence="1">The sequence shown here is derived from an EMBL/GenBank/DDBJ whole genome shotgun (WGS) entry which is preliminary data.</text>
</comment>
<accession>A0ABU7YMY9</accession>
<keyword evidence="2" id="KW-1185">Reference proteome</keyword>
<dbReference type="Proteomes" id="UP001334501">
    <property type="component" value="Unassembled WGS sequence"/>
</dbReference>
<gene>
    <name evidence="1" type="ORF">SNE33_02865</name>
</gene>
<evidence type="ECO:0000313" key="1">
    <source>
        <dbReference type="EMBL" id="MEG3156840.1"/>
    </source>
</evidence>
<dbReference type="EMBL" id="JAXGFO010000008">
    <property type="protein sequence ID" value="MEG3156840.1"/>
    <property type="molecule type" value="Genomic_DNA"/>
</dbReference>
<protein>
    <recommendedName>
        <fullName evidence="3">Roadblock/LAMTOR2 domain-containing protein</fullName>
    </recommendedName>
</protein>
<evidence type="ECO:0000313" key="2">
    <source>
        <dbReference type="Proteomes" id="UP001334501"/>
    </source>
</evidence>
<organism evidence="1 2">
    <name type="scientific">Lysobacter zhanggongensis</name>
    <dbReference type="NCBI Taxonomy" id="1774951"/>
    <lineage>
        <taxon>Bacteria</taxon>
        <taxon>Pseudomonadati</taxon>
        <taxon>Pseudomonadota</taxon>
        <taxon>Gammaproteobacteria</taxon>
        <taxon>Lysobacterales</taxon>
        <taxon>Lysobacteraceae</taxon>
        <taxon>Lysobacter</taxon>
    </lineage>
</organism>